<dbReference type="RefSeq" id="WP_083699691.1">
    <property type="nucleotide sequence ID" value="NZ_JBHEEM010000017.1"/>
</dbReference>
<name>A0A256GDM2_9HYPH</name>
<proteinExistence type="predicted"/>
<evidence type="ECO:0000256" key="1">
    <source>
        <dbReference type="SAM" id="Phobius"/>
    </source>
</evidence>
<dbReference type="InterPro" id="IPR020269">
    <property type="entry name" value="Phage_Mu_Releasin"/>
</dbReference>
<sequence>MLENISLAQIGQLINFLLAAAAFLGVVSGYIGKGAKEISAKVSDHEHRLSKVENDLSHMPNTETVHQLQLAITEIKGQMGIMAKSSEATERTTRRVEEFLMQKGR</sequence>
<protein>
    <submittedName>
        <fullName evidence="2">Uncharacterized protein</fullName>
    </submittedName>
</protein>
<keyword evidence="1" id="KW-0812">Transmembrane</keyword>
<comment type="caution">
    <text evidence="2">The sequence shown here is derived from an EMBL/GenBank/DDBJ whole genome shotgun (WGS) entry which is preliminary data.</text>
</comment>
<dbReference type="AlphaFoldDB" id="A0A256GDM2"/>
<evidence type="ECO:0000313" key="2">
    <source>
        <dbReference type="EMBL" id="OYR25227.1"/>
    </source>
</evidence>
<organism evidence="2 3">
    <name type="scientific">Brucella pseudogrignonensis</name>
    <dbReference type="NCBI Taxonomy" id="419475"/>
    <lineage>
        <taxon>Bacteria</taxon>
        <taxon>Pseudomonadati</taxon>
        <taxon>Pseudomonadota</taxon>
        <taxon>Alphaproteobacteria</taxon>
        <taxon>Hyphomicrobiales</taxon>
        <taxon>Brucellaceae</taxon>
        <taxon>Brucella/Ochrobactrum group</taxon>
        <taxon>Brucella</taxon>
    </lineage>
</organism>
<dbReference type="Pfam" id="PF10805">
    <property type="entry name" value="DUF2730"/>
    <property type="match status" value="1"/>
</dbReference>
<evidence type="ECO:0000313" key="3">
    <source>
        <dbReference type="Proteomes" id="UP000216188"/>
    </source>
</evidence>
<keyword evidence="3" id="KW-1185">Reference proteome</keyword>
<gene>
    <name evidence="2" type="ORF">CEV34_2756</name>
</gene>
<accession>A0A256GDM2</accession>
<feature type="transmembrane region" description="Helical" evidence="1">
    <location>
        <begin position="12"/>
        <end position="31"/>
    </location>
</feature>
<keyword evidence="1" id="KW-1133">Transmembrane helix</keyword>
<reference evidence="2 3" key="1">
    <citation type="submission" date="2017-07" db="EMBL/GenBank/DDBJ databases">
        <title>Phylogenetic study on the rhizospheric bacterium Ochrobactrum sp. A44.</title>
        <authorList>
            <person name="Krzyzanowska D.M."/>
            <person name="Ossowicki A."/>
            <person name="Rajewska M."/>
            <person name="Maciag T."/>
            <person name="Kaczynski Z."/>
            <person name="Czerwicka M."/>
            <person name="Jafra S."/>
        </authorList>
    </citation>
    <scope>NUCLEOTIDE SEQUENCE [LARGE SCALE GENOMIC DNA]</scope>
    <source>
        <strain evidence="2 3">CCUG 30717</strain>
    </source>
</reference>
<dbReference type="EMBL" id="NNRM01000022">
    <property type="protein sequence ID" value="OYR25227.1"/>
    <property type="molecule type" value="Genomic_DNA"/>
</dbReference>
<dbReference type="Proteomes" id="UP000216188">
    <property type="component" value="Unassembled WGS sequence"/>
</dbReference>
<keyword evidence="1" id="KW-0472">Membrane</keyword>